<proteinExistence type="predicted"/>
<feature type="domain" description="BD-FAE-like" evidence="2">
    <location>
        <begin position="43"/>
        <end position="228"/>
    </location>
</feature>
<reference evidence="3 4" key="1">
    <citation type="submission" date="2020-08" db="EMBL/GenBank/DDBJ databases">
        <title>Genomic Encyclopedia of Type Strains, Phase III (KMG-III): the genomes of soil and plant-associated and newly described type strains.</title>
        <authorList>
            <person name="Whitman W."/>
        </authorList>
    </citation>
    <scope>NUCLEOTIDE SEQUENCE [LARGE SCALE GENOMIC DNA]</scope>
    <source>
        <strain evidence="3 4">CECT 5831</strain>
    </source>
</reference>
<protein>
    <submittedName>
        <fullName evidence="3">Acetyl esterase/lipase</fullName>
    </submittedName>
</protein>
<name>A0A839TVM0_9BACL</name>
<dbReference type="SUPFAM" id="SSF53474">
    <property type="entry name" value="alpha/beta-Hydrolases"/>
    <property type="match status" value="1"/>
</dbReference>
<evidence type="ECO:0000259" key="2">
    <source>
        <dbReference type="Pfam" id="PF20434"/>
    </source>
</evidence>
<sequence length="276" mass="29999">MSTAASRLPDSKQRIPLWEDVPLGQGGPENEGCPSITPYLLEGEGPYPMMVVCPGGGYVMRADHEGEPIALWLNSIGVSAVVLNYRVSPNRHPVPLGDAQRAIRTVRSLAADWNIDPARVGILGFSAGGHLASTAGTHFDAGQADAEDPVERESSRPDLQVLCYPVISFGPYTHEGSKYSLLGDQPDPELVQYLSNETRVTPDTPPAFIWHTADDGAVPAENSLLFALALSREKIPYALHVFEAGRHGLGLAEEEEAVKAWPDLCATWLRERHFIQ</sequence>
<dbReference type="Pfam" id="PF20434">
    <property type="entry name" value="BD-FAE"/>
    <property type="match status" value="1"/>
</dbReference>
<organism evidence="3 4">
    <name type="scientific">Paenibacillus rhizosphaerae</name>
    <dbReference type="NCBI Taxonomy" id="297318"/>
    <lineage>
        <taxon>Bacteria</taxon>
        <taxon>Bacillati</taxon>
        <taxon>Bacillota</taxon>
        <taxon>Bacilli</taxon>
        <taxon>Bacillales</taxon>
        <taxon>Paenibacillaceae</taxon>
        <taxon>Paenibacillus</taxon>
    </lineage>
</organism>
<dbReference type="PANTHER" id="PTHR48081">
    <property type="entry name" value="AB HYDROLASE SUPERFAMILY PROTEIN C4A8.06C"/>
    <property type="match status" value="1"/>
</dbReference>
<dbReference type="InterPro" id="IPR050300">
    <property type="entry name" value="GDXG_lipolytic_enzyme"/>
</dbReference>
<dbReference type="Proteomes" id="UP000517523">
    <property type="component" value="Unassembled WGS sequence"/>
</dbReference>
<dbReference type="AlphaFoldDB" id="A0A839TVM0"/>
<accession>A0A839TVM0</accession>
<dbReference type="RefSeq" id="WP_183583758.1">
    <property type="nucleotide sequence ID" value="NZ_JACHXJ010000003.1"/>
</dbReference>
<evidence type="ECO:0000256" key="1">
    <source>
        <dbReference type="ARBA" id="ARBA00022801"/>
    </source>
</evidence>
<dbReference type="Gene3D" id="3.40.50.1820">
    <property type="entry name" value="alpha/beta hydrolase"/>
    <property type="match status" value="1"/>
</dbReference>
<gene>
    <name evidence="3" type="ORF">FHS19_004315</name>
</gene>
<evidence type="ECO:0000313" key="3">
    <source>
        <dbReference type="EMBL" id="MBB3129640.1"/>
    </source>
</evidence>
<dbReference type="EMBL" id="JACHXJ010000003">
    <property type="protein sequence ID" value="MBB3129640.1"/>
    <property type="molecule type" value="Genomic_DNA"/>
</dbReference>
<dbReference type="PANTHER" id="PTHR48081:SF6">
    <property type="entry name" value="PEPTIDASE S9 PROLYL OLIGOPEPTIDASE CATALYTIC DOMAIN-CONTAINING PROTEIN"/>
    <property type="match status" value="1"/>
</dbReference>
<comment type="caution">
    <text evidence="3">The sequence shown here is derived from an EMBL/GenBank/DDBJ whole genome shotgun (WGS) entry which is preliminary data.</text>
</comment>
<dbReference type="GO" id="GO:0016787">
    <property type="term" value="F:hydrolase activity"/>
    <property type="evidence" value="ECO:0007669"/>
    <property type="project" value="UniProtKB-KW"/>
</dbReference>
<dbReference type="InterPro" id="IPR029058">
    <property type="entry name" value="AB_hydrolase_fold"/>
</dbReference>
<evidence type="ECO:0000313" key="4">
    <source>
        <dbReference type="Proteomes" id="UP000517523"/>
    </source>
</evidence>
<dbReference type="InterPro" id="IPR049492">
    <property type="entry name" value="BD-FAE-like_dom"/>
</dbReference>
<keyword evidence="1" id="KW-0378">Hydrolase</keyword>